<dbReference type="AlphaFoldDB" id="A0A0C3IAA6"/>
<dbReference type="HOGENOM" id="CLU_103041_1_0_1"/>
<dbReference type="InParanoid" id="A0A0C3IAA6"/>
<evidence type="ECO:0000313" key="1">
    <source>
        <dbReference type="EMBL" id="KIN94017.1"/>
    </source>
</evidence>
<protein>
    <submittedName>
        <fullName evidence="1">Uncharacterized protein</fullName>
    </submittedName>
</protein>
<proteinExistence type="predicted"/>
<sequence length="129" mass="14944">QQMHGYINTYCPMLLMTLQCNNNLKINTNGTDTKDKKSHNLSALMATALPYHIDNLKYDDVCKQNHLLLYWCINVINWEAELSGPQVMSYLMGYGDTFTSHNYMPLYTGLLFSMEKQMFPKLCGNMTER</sequence>
<name>A0A0C3IAA6_PISTI</name>
<reference evidence="1 2" key="1">
    <citation type="submission" date="2014-04" db="EMBL/GenBank/DDBJ databases">
        <authorList>
            <consortium name="DOE Joint Genome Institute"/>
            <person name="Kuo A."/>
            <person name="Kohler A."/>
            <person name="Costa M.D."/>
            <person name="Nagy L.G."/>
            <person name="Floudas D."/>
            <person name="Copeland A."/>
            <person name="Barry K.W."/>
            <person name="Cichocki N."/>
            <person name="Veneault-Fourrey C."/>
            <person name="LaButti K."/>
            <person name="Lindquist E.A."/>
            <person name="Lipzen A."/>
            <person name="Lundell T."/>
            <person name="Morin E."/>
            <person name="Murat C."/>
            <person name="Sun H."/>
            <person name="Tunlid A."/>
            <person name="Henrissat B."/>
            <person name="Grigoriev I.V."/>
            <person name="Hibbett D.S."/>
            <person name="Martin F."/>
            <person name="Nordberg H.P."/>
            <person name="Cantor M.N."/>
            <person name="Hua S.X."/>
        </authorList>
    </citation>
    <scope>NUCLEOTIDE SEQUENCE [LARGE SCALE GENOMIC DNA]</scope>
    <source>
        <strain evidence="1 2">Marx 270</strain>
    </source>
</reference>
<dbReference type="OrthoDB" id="3054702at2759"/>
<feature type="non-terminal residue" evidence="1">
    <location>
        <position position="1"/>
    </location>
</feature>
<dbReference type="EMBL" id="KN832118">
    <property type="protein sequence ID" value="KIN94017.1"/>
    <property type="molecule type" value="Genomic_DNA"/>
</dbReference>
<gene>
    <name evidence="1" type="ORF">M404DRAFT_169377</name>
</gene>
<evidence type="ECO:0000313" key="2">
    <source>
        <dbReference type="Proteomes" id="UP000054217"/>
    </source>
</evidence>
<dbReference type="STRING" id="870435.A0A0C3IAA6"/>
<dbReference type="Proteomes" id="UP000054217">
    <property type="component" value="Unassembled WGS sequence"/>
</dbReference>
<accession>A0A0C3IAA6</accession>
<reference evidence="2" key="2">
    <citation type="submission" date="2015-01" db="EMBL/GenBank/DDBJ databases">
        <title>Evolutionary Origins and Diversification of the Mycorrhizal Mutualists.</title>
        <authorList>
            <consortium name="DOE Joint Genome Institute"/>
            <consortium name="Mycorrhizal Genomics Consortium"/>
            <person name="Kohler A."/>
            <person name="Kuo A."/>
            <person name="Nagy L.G."/>
            <person name="Floudas D."/>
            <person name="Copeland A."/>
            <person name="Barry K.W."/>
            <person name="Cichocki N."/>
            <person name="Veneault-Fourrey C."/>
            <person name="LaButti K."/>
            <person name="Lindquist E.A."/>
            <person name="Lipzen A."/>
            <person name="Lundell T."/>
            <person name="Morin E."/>
            <person name="Murat C."/>
            <person name="Riley R."/>
            <person name="Ohm R."/>
            <person name="Sun H."/>
            <person name="Tunlid A."/>
            <person name="Henrissat B."/>
            <person name="Grigoriev I.V."/>
            <person name="Hibbett D.S."/>
            <person name="Martin F."/>
        </authorList>
    </citation>
    <scope>NUCLEOTIDE SEQUENCE [LARGE SCALE GENOMIC DNA]</scope>
    <source>
        <strain evidence="2">Marx 270</strain>
    </source>
</reference>
<keyword evidence="2" id="KW-1185">Reference proteome</keyword>
<organism evidence="1 2">
    <name type="scientific">Pisolithus tinctorius Marx 270</name>
    <dbReference type="NCBI Taxonomy" id="870435"/>
    <lineage>
        <taxon>Eukaryota</taxon>
        <taxon>Fungi</taxon>
        <taxon>Dikarya</taxon>
        <taxon>Basidiomycota</taxon>
        <taxon>Agaricomycotina</taxon>
        <taxon>Agaricomycetes</taxon>
        <taxon>Agaricomycetidae</taxon>
        <taxon>Boletales</taxon>
        <taxon>Sclerodermatineae</taxon>
        <taxon>Pisolithaceae</taxon>
        <taxon>Pisolithus</taxon>
    </lineage>
</organism>